<dbReference type="RefSeq" id="WP_380774792.1">
    <property type="nucleotide sequence ID" value="NZ_JBHUEO010000049.1"/>
</dbReference>
<accession>A0ABW4KNV3</accession>
<evidence type="ECO:0000256" key="9">
    <source>
        <dbReference type="SAM" id="Phobius"/>
    </source>
</evidence>
<comment type="caution">
    <text evidence="11">The sequence shown here is derived from an EMBL/GenBank/DDBJ whole genome shotgun (WGS) entry which is preliminary data.</text>
</comment>
<organism evidence="11 12">
    <name type="scientific">Siminovitchia sediminis</name>
    <dbReference type="NCBI Taxonomy" id="1274353"/>
    <lineage>
        <taxon>Bacteria</taxon>
        <taxon>Bacillati</taxon>
        <taxon>Bacillota</taxon>
        <taxon>Bacilli</taxon>
        <taxon>Bacillales</taxon>
        <taxon>Bacillaceae</taxon>
        <taxon>Siminovitchia</taxon>
    </lineage>
</organism>
<evidence type="ECO:0000256" key="1">
    <source>
        <dbReference type="ARBA" id="ARBA00004429"/>
    </source>
</evidence>
<dbReference type="Pfam" id="PF04290">
    <property type="entry name" value="DctQ"/>
    <property type="match status" value="1"/>
</dbReference>
<keyword evidence="5 9" id="KW-0812">Transmembrane</keyword>
<evidence type="ECO:0000256" key="3">
    <source>
        <dbReference type="ARBA" id="ARBA00022475"/>
    </source>
</evidence>
<evidence type="ECO:0000259" key="10">
    <source>
        <dbReference type="Pfam" id="PF04290"/>
    </source>
</evidence>
<evidence type="ECO:0000313" key="12">
    <source>
        <dbReference type="Proteomes" id="UP001597301"/>
    </source>
</evidence>
<feature type="domain" description="Tripartite ATP-independent periplasmic transporters DctQ component" evidence="10">
    <location>
        <begin position="22"/>
        <end position="151"/>
    </location>
</feature>
<keyword evidence="2" id="KW-0813">Transport</keyword>
<dbReference type="InterPro" id="IPR007387">
    <property type="entry name" value="TRAP_DctQ"/>
</dbReference>
<evidence type="ECO:0000313" key="11">
    <source>
        <dbReference type="EMBL" id="MFD1707920.1"/>
    </source>
</evidence>
<evidence type="ECO:0000256" key="5">
    <source>
        <dbReference type="ARBA" id="ARBA00022692"/>
    </source>
</evidence>
<protein>
    <submittedName>
        <fullName evidence="11">TRAP transporter small permease</fullName>
    </submittedName>
</protein>
<keyword evidence="12" id="KW-1185">Reference proteome</keyword>
<keyword evidence="3" id="KW-1003">Cell membrane</keyword>
<dbReference type="Proteomes" id="UP001597301">
    <property type="component" value="Unassembled WGS sequence"/>
</dbReference>
<evidence type="ECO:0000256" key="4">
    <source>
        <dbReference type="ARBA" id="ARBA00022519"/>
    </source>
</evidence>
<evidence type="ECO:0000256" key="6">
    <source>
        <dbReference type="ARBA" id="ARBA00022989"/>
    </source>
</evidence>
<dbReference type="PANTHER" id="PTHR35011">
    <property type="entry name" value="2,3-DIKETO-L-GULONATE TRAP TRANSPORTER SMALL PERMEASE PROTEIN YIAM"/>
    <property type="match status" value="1"/>
</dbReference>
<reference evidence="12" key="1">
    <citation type="journal article" date="2019" name="Int. J. Syst. Evol. Microbiol.">
        <title>The Global Catalogue of Microorganisms (GCM) 10K type strain sequencing project: providing services to taxonomists for standard genome sequencing and annotation.</title>
        <authorList>
            <consortium name="The Broad Institute Genomics Platform"/>
            <consortium name="The Broad Institute Genome Sequencing Center for Infectious Disease"/>
            <person name="Wu L."/>
            <person name="Ma J."/>
        </authorList>
    </citation>
    <scope>NUCLEOTIDE SEQUENCE [LARGE SCALE GENOMIC DNA]</scope>
    <source>
        <strain evidence="12">CGMCC 1.12295</strain>
    </source>
</reference>
<evidence type="ECO:0000256" key="2">
    <source>
        <dbReference type="ARBA" id="ARBA00022448"/>
    </source>
</evidence>
<sequence>MDKFRTLRKCEVYLSSFLLVLMTAVIVIQVFSRYVLSNSLSWGEELARFLFIWIVYIGSSYAVQEDRHLAITAFRNWLNPSLRKYITLLADVLSFVFCAAVVFYGIQMFQFLLQTGQKSPALGLQMYWVYLALPAGLGLTAIRLLQKTKRTMKSAADKEVKA</sequence>
<dbReference type="EMBL" id="JBHUEO010000049">
    <property type="protein sequence ID" value="MFD1707920.1"/>
    <property type="molecule type" value="Genomic_DNA"/>
</dbReference>
<dbReference type="InterPro" id="IPR055348">
    <property type="entry name" value="DctQ"/>
</dbReference>
<comment type="subcellular location">
    <subcellularLocation>
        <location evidence="1">Cell inner membrane</location>
        <topology evidence="1">Multi-pass membrane protein</topology>
    </subcellularLocation>
</comment>
<feature type="transmembrane region" description="Helical" evidence="9">
    <location>
        <begin position="85"/>
        <end position="106"/>
    </location>
</feature>
<gene>
    <name evidence="11" type="ORF">ACFSCZ_14435</name>
</gene>
<comment type="similarity">
    <text evidence="8">Belongs to the TRAP transporter small permease family.</text>
</comment>
<feature type="transmembrane region" description="Helical" evidence="9">
    <location>
        <begin position="12"/>
        <end position="34"/>
    </location>
</feature>
<evidence type="ECO:0000256" key="8">
    <source>
        <dbReference type="ARBA" id="ARBA00038436"/>
    </source>
</evidence>
<evidence type="ECO:0000256" key="7">
    <source>
        <dbReference type="ARBA" id="ARBA00023136"/>
    </source>
</evidence>
<keyword evidence="6 9" id="KW-1133">Transmembrane helix</keyword>
<dbReference type="PANTHER" id="PTHR35011:SF2">
    <property type="entry name" value="2,3-DIKETO-L-GULONATE TRAP TRANSPORTER SMALL PERMEASE PROTEIN YIAM"/>
    <property type="match status" value="1"/>
</dbReference>
<keyword evidence="4" id="KW-0997">Cell inner membrane</keyword>
<proteinExistence type="inferred from homology"/>
<name>A0ABW4KNV3_9BACI</name>
<feature type="transmembrane region" description="Helical" evidence="9">
    <location>
        <begin position="126"/>
        <end position="145"/>
    </location>
</feature>
<feature type="transmembrane region" description="Helical" evidence="9">
    <location>
        <begin position="46"/>
        <end position="64"/>
    </location>
</feature>
<keyword evidence="7 9" id="KW-0472">Membrane</keyword>